<name>F3GSJ6_PSESJ</name>
<proteinExistence type="predicted"/>
<accession>F3GSJ6</accession>
<comment type="caution">
    <text evidence="1">The sequence shown here is derived from an EMBL/GenBank/DDBJ whole genome shotgun (WGS) entry which is preliminary data.</text>
</comment>
<organism evidence="1 2">
    <name type="scientific">Pseudomonas syringae pv. pisi str. 1704B</name>
    <dbReference type="NCBI Taxonomy" id="629263"/>
    <lineage>
        <taxon>Bacteria</taxon>
        <taxon>Pseudomonadati</taxon>
        <taxon>Pseudomonadota</taxon>
        <taxon>Gammaproteobacteria</taxon>
        <taxon>Pseudomonadales</taxon>
        <taxon>Pseudomonadaceae</taxon>
        <taxon>Pseudomonas</taxon>
        <taxon>Pseudomonas syringae</taxon>
    </lineage>
</organism>
<feature type="non-terminal residue" evidence="1">
    <location>
        <position position="33"/>
    </location>
</feature>
<dbReference type="HOGENOM" id="CLU_3386585_0_0_6"/>
<keyword evidence="2" id="KW-1185">Reference proteome</keyword>
<dbReference type="EMBL" id="AEAI01005090">
    <property type="protein sequence ID" value="EGH50049.1"/>
    <property type="molecule type" value="Genomic_DNA"/>
</dbReference>
<dbReference type="AlphaFoldDB" id="F3GSJ6"/>
<dbReference type="Proteomes" id="UP000004986">
    <property type="component" value="Unassembled WGS sequence"/>
</dbReference>
<protein>
    <submittedName>
        <fullName evidence="1">Uncharacterized protein</fullName>
    </submittedName>
</protein>
<sequence>MAATLVSGAGLAGDQALFGRTVLPPGAFQQRGG</sequence>
<gene>
    <name evidence="1" type="ORF">PSYPI_49587</name>
</gene>
<reference evidence="1 2" key="1">
    <citation type="journal article" date="2011" name="PLoS Pathog.">
        <title>Dynamic evolution of pathogenicity revealed by sequencing and comparative genomics of 19 Pseudomonas syringae isolates.</title>
        <authorList>
            <person name="Baltrus D.A."/>
            <person name="Nishimura M.T."/>
            <person name="Romanchuk A."/>
            <person name="Chang J.H."/>
            <person name="Mukhtar M.S."/>
            <person name="Cherkis K."/>
            <person name="Roach J."/>
            <person name="Grant S.R."/>
            <person name="Jones C.D."/>
            <person name="Dangl J.L."/>
        </authorList>
    </citation>
    <scope>NUCLEOTIDE SEQUENCE [LARGE SCALE GENOMIC DNA]</scope>
    <source>
        <strain evidence="1 2">1704B</strain>
    </source>
</reference>
<evidence type="ECO:0000313" key="1">
    <source>
        <dbReference type="EMBL" id="EGH50049.1"/>
    </source>
</evidence>
<evidence type="ECO:0000313" key="2">
    <source>
        <dbReference type="Proteomes" id="UP000004986"/>
    </source>
</evidence>